<gene>
    <name evidence="1" type="ORF">NP590_13290</name>
</gene>
<dbReference type="InterPro" id="IPR014056">
    <property type="entry name" value="TypeIITA-like_toxin_pred"/>
</dbReference>
<dbReference type="InterPro" id="IPR009241">
    <property type="entry name" value="HigB-like"/>
</dbReference>
<dbReference type="PANTHER" id="PTHR41791">
    <property type="entry name" value="SSL7039 PROTEIN"/>
    <property type="match status" value="1"/>
</dbReference>
<dbReference type="RefSeq" id="WP_256602969.1">
    <property type="nucleotide sequence ID" value="NZ_JANIBJ010000024.1"/>
</dbReference>
<dbReference type="NCBIfam" id="TIGR02683">
    <property type="entry name" value="upstrm_HI1419"/>
    <property type="match status" value="1"/>
</dbReference>
<keyword evidence="2" id="KW-1185">Reference proteome</keyword>
<evidence type="ECO:0000313" key="2">
    <source>
        <dbReference type="Proteomes" id="UP001524499"/>
    </source>
</evidence>
<accession>A0ABT1TIF1</accession>
<dbReference type="EMBL" id="JANIBJ010000024">
    <property type="protein sequence ID" value="MCQ8105084.1"/>
    <property type="molecule type" value="Genomic_DNA"/>
</dbReference>
<dbReference type="PANTHER" id="PTHR41791:SF1">
    <property type="entry name" value="SSL7039 PROTEIN"/>
    <property type="match status" value="1"/>
</dbReference>
<name>A0ABT1TIF1_9GAMM</name>
<proteinExistence type="predicted"/>
<dbReference type="Pfam" id="PF05973">
    <property type="entry name" value="Gp49"/>
    <property type="match status" value="1"/>
</dbReference>
<protein>
    <submittedName>
        <fullName evidence="1">Type II toxin-antitoxin system RelE/ParE family toxin</fullName>
    </submittedName>
</protein>
<reference evidence="1 2" key="1">
    <citation type="submission" date="2022-07" db="EMBL/GenBank/DDBJ databases">
        <title>Methylomonas rivi sp. nov., Methylomonas rosea sp. nov., Methylomonas aureus sp. nov. and Methylomonas subterranea sp. nov., four novel methanotrophs isolated from a freshwater creek and the deep terrestrial subsurface.</title>
        <authorList>
            <person name="Abin C."/>
            <person name="Sankaranarayanan K."/>
            <person name="Garner C."/>
            <person name="Sindelar R."/>
            <person name="Kotary K."/>
            <person name="Garner R."/>
            <person name="Barclay S."/>
            <person name="Lawson P."/>
            <person name="Krumholz L."/>
        </authorList>
    </citation>
    <scope>NUCLEOTIDE SEQUENCE [LARGE SCALE GENOMIC DNA]</scope>
    <source>
        <strain evidence="1 2">SURF-2</strain>
    </source>
</reference>
<dbReference type="PIRSF" id="PIRSF028744">
    <property type="entry name" value="Addict_mod_HI1419"/>
    <property type="match status" value="1"/>
</dbReference>
<organism evidence="1 2">
    <name type="scientific">Methylomonas subterranea</name>
    <dbReference type="NCBI Taxonomy" id="2952225"/>
    <lineage>
        <taxon>Bacteria</taxon>
        <taxon>Pseudomonadati</taxon>
        <taxon>Pseudomonadota</taxon>
        <taxon>Gammaproteobacteria</taxon>
        <taxon>Methylococcales</taxon>
        <taxon>Methylococcaceae</taxon>
        <taxon>Methylomonas</taxon>
    </lineage>
</organism>
<comment type="caution">
    <text evidence="1">The sequence shown here is derived from an EMBL/GenBank/DDBJ whole genome shotgun (WGS) entry which is preliminary data.</text>
</comment>
<sequence length="99" mass="11059">MKYALQSTQTFTRWLSSLKDPTTRNKVLSRLDRVSNGNFGDCKAIDAGLFELRFVFGAGLRIYYTLRTGQVVLLLAGGDKSSQQRDIETARAILKNLGD</sequence>
<evidence type="ECO:0000313" key="1">
    <source>
        <dbReference type="EMBL" id="MCQ8105084.1"/>
    </source>
</evidence>
<dbReference type="Proteomes" id="UP001524499">
    <property type="component" value="Unassembled WGS sequence"/>
</dbReference>